<organism evidence="3 4">
    <name type="scientific">Ancylobacter novellus</name>
    <name type="common">Thiobacillus novellus</name>
    <dbReference type="NCBI Taxonomy" id="921"/>
    <lineage>
        <taxon>Bacteria</taxon>
        <taxon>Pseudomonadati</taxon>
        <taxon>Pseudomonadota</taxon>
        <taxon>Alphaproteobacteria</taxon>
        <taxon>Hyphomicrobiales</taxon>
        <taxon>Xanthobacteraceae</taxon>
        <taxon>Ancylobacter</taxon>
    </lineage>
</organism>
<evidence type="ECO:0000313" key="4">
    <source>
        <dbReference type="Proteomes" id="UP000248887"/>
    </source>
</evidence>
<comment type="caution">
    <text evidence="3">The sequence shown here is derived from an EMBL/GenBank/DDBJ whole genome shotgun (WGS) entry which is preliminary data.</text>
</comment>
<evidence type="ECO:0000259" key="1">
    <source>
        <dbReference type="Pfam" id="PF01243"/>
    </source>
</evidence>
<dbReference type="GO" id="GO:0005737">
    <property type="term" value="C:cytoplasm"/>
    <property type="evidence" value="ECO:0007669"/>
    <property type="project" value="UniProtKB-ARBA"/>
</dbReference>
<dbReference type="AlphaFoldDB" id="A0A2W5SDT2"/>
<accession>A0A2W5SDT2</accession>
<dbReference type="EMBL" id="QFQD01000055">
    <property type="protein sequence ID" value="PZQ80927.1"/>
    <property type="molecule type" value="Genomic_DNA"/>
</dbReference>
<dbReference type="InterPro" id="IPR012349">
    <property type="entry name" value="Split_barrel_FMN-bd"/>
</dbReference>
<dbReference type="PANTHER" id="PTHR13343">
    <property type="entry name" value="CREG1 PROTEIN"/>
    <property type="match status" value="1"/>
</dbReference>
<dbReference type="Gene3D" id="2.30.110.10">
    <property type="entry name" value="Electron Transport, Fmn-binding Protein, Chain A"/>
    <property type="match status" value="1"/>
</dbReference>
<evidence type="ECO:0000259" key="2">
    <source>
        <dbReference type="Pfam" id="PF10615"/>
    </source>
</evidence>
<dbReference type="InterPro" id="IPR037119">
    <property type="entry name" value="Haem_oxidase_HugZ-like_sf"/>
</dbReference>
<feature type="domain" description="DUF2470" evidence="2">
    <location>
        <begin position="172"/>
        <end position="240"/>
    </location>
</feature>
<dbReference type="InterPro" id="IPR019595">
    <property type="entry name" value="DUF2470"/>
</dbReference>
<feature type="domain" description="Pyridoxamine 5'-phosphate oxidase N-terminal" evidence="1">
    <location>
        <begin position="15"/>
        <end position="140"/>
    </location>
</feature>
<dbReference type="InterPro" id="IPR011576">
    <property type="entry name" value="Pyridox_Oxase_N"/>
</dbReference>
<dbReference type="Gene3D" id="3.20.180.10">
    <property type="entry name" value="PNP-oxidase-like"/>
    <property type="match status" value="1"/>
</dbReference>
<dbReference type="Pfam" id="PF01243">
    <property type="entry name" value="PNPOx_N"/>
    <property type="match status" value="1"/>
</dbReference>
<dbReference type="Pfam" id="PF10615">
    <property type="entry name" value="DUF2470"/>
    <property type="match status" value="1"/>
</dbReference>
<dbReference type="PANTHER" id="PTHR13343:SF17">
    <property type="entry name" value="CELLULAR REPRESSOR OF E1A-STIMULATED GENES, ISOFORM A"/>
    <property type="match status" value="1"/>
</dbReference>
<reference evidence="3 4" key="1">
    <citation type="submission" date="2017-08" db="EMBL/GenBank/DDBJ databases">
        <title>Infants hospitalized years apart are colonized by the same room-sourced microbial strains.</title>
        <authorList>
            <person name="Brooks B."/>
            <person name="Olm M.R."/>
            <person name="Firek B.A."/>
            <person name="Baker R."/>
            <person name="Thomas B.C."/>
            <person name="Morowitz M.J."/>
            <person name="Banfield J.F."/>
        </authorList>
    </citation>
    <scope>NUCLEOTIDE SEQUENCE [LARGE SCALE GENOMIC DNA]</scope>
    <source>
        <strain evidence="3">S2_005_001_R2_27</strain>
    </source>
</reference>
<dbReference type="SUPFAM" id="SSF50475">
    <property type="entry name" value="FMN-binding split barrel"/>
    <property type="match status" value="1"/>
</dbReference>
<protein>
    <submittedName>
        <fullName evidence="3">Pyridoxamine 5'-phosphate oxidase</fullName>
    </submittedName>
</protein>
<gene>
    <name evidence="3" type="ORF">DI549_15685</name>
</gene>
<evidence type="ECO:0000313" key="3">
    <source>
        <dbReference type="EMBL" id="PZQ80927.1"/>
    </source>
</evidence>
<name>A0A2W5SDT2_ANCNO</name>
<sequence>MPATQPATDDFDPAAAVKRLIREARMGALATLDGDGGPYVSLVQFATLPDGAPVLLLSALARHTRNLQREARVSLLVDERRMGDELQGARASLQGRIARLTEPSDIDTARRRFLARHPDAAGFAGFADFAFYRVTLDSAHLVAGFGRIMDVDGAQLATPVADAGELLAAEPGAIEHMNEDHRDAIQLYALHLVGAGPADWRIIGIDPDGCDLMAGTDVRRLSFPRRVTTARAMREVLVELADKARATTIDSPQ</sequence>
<proteinExistence type="predicted"/>
<dbReference type="Proteomes" id="UP000248887">
    <property type="component" value="Unassembled WGS sequence"/>
</dbReference>